<dbReference type="SMART" id="SM00507">
    <property type="entry name" value="HNHc"/>
    <property type="match status" value="1"/>
</dbReference>
<name>A0A5C8I085_9MICO</name>
<evidence type="ECO:0000313" key="2">
    <source>
        <dbReference type="EMBL" id="TXK11250.1"/>
    </source>
</evidence>
<feature type="domain" description="HNH nuclease" evidence="1">
    <location>
        <begin position="345"/>
        <end position="397"/>
    </location>
</feature>
<dbReference type="InterPro" id="IPR003870">
    <property type="entry name" value="DUF222"/>
</dbReference>
<sequence length="443" mass="47993">MQEDVITPAGDDIARTEAIIDGIALTRRRMASLHAEEARLLAAAADLAREQAARGDRTHPSSDIPLRSLAAQIAAATRASDRGVQARIGRAWQLTADFPATLRALEAGEVDPAHANVIVEAGMMIADPAVRAAYEEAALEVARREAPGRLRPIVRMLAQRLHPVPLDERHREARTARRLALRDGDDGMAELIAVLPATLAHAILDRLTQVARSVIDARTAGTGDEALFEDETLPGADHAAADTRSLDEVRADALADLLLTGHSSPEASNRSIPQSHAIRAHVQITVPLATLAGETDEPAELAGHGPIAPATARRLAGLASTWTRVQLDPVTQCVVAVDTYRPTAELRRLLEVRDEHCRFPGCRQPATRCDLDHTIAREHDGPTQLGNLAHLCRRHHVLKHHSAWRVRQRPGGVLEWTSPTGRVYPDTPARTVAFAPEPDPPPF</sequence>
<organism evidence="2 3">
    <name type="scientific">Microbacterium saccharophilum</name>
    <dbReference type="NCBI Taxonomy" id="1213358"/>
    <lineage>
        <taxon>Bacteria</taxon>
        <taxon>Bacillati</taxon>
        <taxon>Actinomycetota</taxon>
        <taxon>Actinomycetes</taxon>
        <taxon>Micrococcales</taxon>
        <taxon>Microbacteriaceae</taxon>
        <taxon>Microbacterium</taxon>
    </lineage>
</organism>
<evidence type="ECO:0000259" key="1">
    <source>
        <dbReference type="SMART" id="SM00507"/>
    </source>
</evidence>
<dbReference type="OrthoDB" id="3261064at2"/>
<gene>
    <name evidence="2" type="ORF">FVP74_07850</name>
</gene>
<comment type="caution">
    <text evidence="2">The sequence shown here is derived from an EMBL/GenBank/DDBJ whole genome shotgun (WGS) entry which is preliminary data.</text>
</comment>
<reference evidence="2 3" key="1">
    <citation type="submission" date="2019-08" db="EMBL/GenBank/DDBJ databases">
        <authorList>
            <person name="Dong K."/>
        </authorList>
    </citation>
    <scope>NUCLEOTIDE SEQUENCE [LARGE SCALE GENOMIC DNA]</scope>
    <source>
        <strain evidence="2 3">K-1</strain>
    </source>
</reference>
<proteinExistence type="predicted"/>
<evidence type="ECO:0000313" key="3">
    <source>
        <dbReference type="Proteomes" id="UP000321949"/>
    </source>
</evidence>
<dbReference type="InterPro" id="IPR003615">
    <property type="entry name" value="HNH_nuc"/>
</dbReference>
<dbReference type="Pfam" id="PF02720">
    <property type="entry name" value="DUF222"/>
    <property type="match status" value="1"/>
</dbReference>
<protein>
    <submittedName>
        <fullName evidence="2">DUF222 domain-containing protein</fullName>
    </submittedName>
</protein>
<dbReference type="EMBL" id="VRSX01000003">
    <property type="protein sequence ID" value="TXK11250.1"/>
    <property type="molecule type" value="Genomic_DNA"/>
</dbReference>
<dbReference type="Proteomes" id="UP000321949">
    <property type="component" value="Unassembled WGS sequence"/>
</dbReference>
<dbReference type="CDD" id="cd00085">
    <property type="entry name" value="HNHc"/>
    <property type="match status" value="1"/>
</dbReference>
<keyword evidence="3" id="KW-1185">Reference proteome</keyword>
<dbReference type="AlphaFoldDB" id="A0A5C8I085"/>
<accession>A0A5C8I085</accession>
<dbReference type="RefSeq" id="WP_147050988.1">
    <property type="nucleotide sequence ID" value="NZ_JAKNUV010000003.1"/>
</dbReference>
<dbReference type="Gene3D" id="1.10.30.50">
    <property type="match status" value="1"/>
</dbReference>